<organism evidence="1 2">
    <name type="scientific">Viridothelium virens</name>
    <name type="common">Speckled blister lichen</name>
    <name type="synonym">Trypethelium virens</name>
    <dbReference type="NCBI Taxonomy" id="1048519"/>
    <lineage>
        <taxon>Eukaryota</taxon>
        <taxon>Fungi</taxon>
        <taxon>Dikarya</taxon>
        <taxon>Ascomycota</taxon>
        <taxon>Pezizomycotina</taxon>
        <taxon>Dothideomycetes</taxon>
        <taxon>Dothideomycetes incertae sedis</taxon>
        <taxon>Trypetheliales</taxon>
        <taxon>Trypetheliaceae</taxon>
        <taxon>Viridothelium</taxon>
    </lineage>
</organism>
<proteinExistence type="predicted"/>
<dbReference type="AlphaFoldDB" id="A0A6A6HE65"/>
<dbReference type="OrthoDB" id="1658288at2759"/>
<evidence type="ECO:0000313" key="1">
    <source>
        <dbReference type="EMBL" id="KAF2235760.1"/>
    </source>
</evidence>
<reference evidence="1" key="1">
    <citation type="journal article" date="2020" name="Stud. Mycol.">
        <title>101 Dothideomycetes genomes: a test case for predicting lifestyles and emergence of pathogens.</title>
        <authorList>
            <person name="Haridas S."/>
            <person name="Albert R."/>
            <person name="Binder M."/>
            <person name="Bloem J."/>
            <person name="Labutti K."/>
            <person name="Salamov A."/>
            <person name="Andreopoulos B."/>
            <person name="Baker S."/>
            <person name="Barry K."/>
            <person name="Bills G."/>
            <person name="Bluhm B."/>
            <person name="Cannon C."/>
            <person name="Castanera R."/>
            <person name="Culley D."/>
            <person name="Daum C."/>
            <person name="Ezra D."/>
            <person name="Gonzalez J."/>
            <person name="Henrissat B."/>
            <person name="Kuo A."/>
            <person name="Liang C."/>
            <person name="Lipzen A."/>
            <person name="Lutzoni F."/>
            <person name="Magnuson J."/>
            <person name="Mondo S."/>
            <person name="Nolan M."/>
            <person name="Ohm R."/>
            <person name="Pangilinan J."/>
            <person name="Park H.-J."/>
            <person name="Ramirez L."/>
            <person name="Alfaro M."/>
            <person name="Sun H."/>
            <person name="Tritt A."/>
            <person name="Yoshinaga Y."/>
            <person name="Zwiers L.-H."/>
            <person name="Turgeon B."/>
            <person name="Goodwin S."/>
            <person name="Spatafora J."/>
            <person name="Crous P."/>
            <person name="Grigoriev I."/>
        </authorList>
    </citation>
    <scope>NUCLEOTIDE SEQUENCE</scope>
    <source>
        <strain evidence="1">Tuck. ex Michener</strain>
    </source>
</reference>
<protein>
    <submittedName>
        <fullName evidence="1">Uncharacterized protein</fullName>
    </submittedName>
</protein>
<sequence>MTDGDEKDKANCLATRGILFFGVPSQGMDISSLVAIVNGKVNENFLKGLRPDSEILRDQHWDFCKAFPYRSCKIISFYETEYSPTAKRGPNGWKMNGEDGLLVGPSSATLGSRAWEVGPNYSYAIKRNHSDMVKFSLRDHWYSIVRQILNDLVEGIESIEYIDA</sequence>
<gene>
    <name evidence="1" type="ORF">EV356DRAFT_499394</name>
</gene>
<name>A0A6A6HE65_VIRVR</name>
<dbReference type="EMBL" id="ML991789">
    <property type="protein sequence ID" value="KAF2235760.1"/>
    <property type="molecule type" value="Genomic_DNA"/>
</dbReference>
<keyword evidence="2" id="KW-1185">Reference proteome</keyword>
<evidence type="ECO:0000313" key="2">
    <source>
        <dbReference type="Proteomes" id="UP000800092"/>
    </source>
</evidence>
<dbReference type="Proteomes" id="UP000800092">
    <property type="component" value="Unassembled WGS sequence"/>
</dbReference>
<accession>A0A6A6HE65</accession>